<evidence type="ECO:0000256" key="1">
    <source>
        <dbReference type="SAM" id="MobiDB-lite"/>
    </source>
</evidence>
<dbReference type="RefSeq" id="WP_249725323.1">
    <property type="nucleotide sequence ID" value="NZ_AP031286.1"/>
</dbReference>
<protein>
    <recommendedName>
        <fullName evidence="4">DNA binding HTH domain-containing protein</fullName>
    </recommendedName>
</protein>
<comment type="caution">
    <text evidence="2">The sequence shown here is derived from an EMBL/GenBank/DDBJ whole genome shotgun (WGS) entry which is preliminary data.</text>
</comment>
<organism evidence="2 3">
    <name type="scientific">Paenibacillus melissococcoides</name>
    <dbReference type="NCBI Taxonomy" id="2912268"/>
    <lineage>
        <taxon>Bacteria</taxon>
        <taxon>Bacillati</taxon>
        <taxon>Bacillota</taxon>
        <taxon>Bacilli</taxon>
        <taxon>Bacillales</taxon>
        <taxon>Paenibacillaceae</taxon>
        <taxon>Paenibacillus</taxon>
    </lineage>
</organism>
<proteinExistence type="predicted"/>
<evidence type="ECO:0000313" key="3">
    <source>
        <dbReference type="Proteomes" id="UP001154322"/>
    </source>
</evidence>
<name>A0ABN8U9Q1_9BACL</name>
<dbReference type="EMBL" id="CALYLO010000004">
    <property type="protein sequence ID" value="CAH8246141.1"/>
    <property type="molecule type" value="Genomic_DNA"/>
</dbReference>
<evidence type="ECO:0008006" key="4">
    <source>
        <dbReference type="Google" id="ProtNLM"/>
    </source>
</evidence>
<keyword evidence="3" id="KW-1185">Reference proteome</keyword>
<evidence type="ECO:0000313" key="2">
    <source>
        <dbReference type="EMBL" id="CAH8246141.1"/>
    </source>
</evidence>
<accession>A0ABN8U9Q1</accession>
<gene>
    <name evidence="2" type="ORF">WJ0W_003377</name>
</gene>
<reference evidence="2" key="1">
    <citation type="submission" date="2022-06" db="EMBL/GenBank/DDBJ databases">
        <authorList>
            <person name="Dietemann V."/>
            <person name="Ory F."/>
            <person name="Dainat B."/>
            <person name="Oberhansli S."/>
        </authorList>
    </citation>
    <scope>NUCLEOTIDE SEQUENCE</scope>
    <source>
        <strain evidence="2">Ena-SAMPLE-TAB-26-04-2022-14:26:32:270-5432</strain>
    </source>
</reference>
<dbReference type="Proteomes" id="UP001154322">
    <property type="component" value="Unassembled WGS sequence"/>
</dbReference>
<feature type="region of interest" description="Disordered" evidence="1">
    <location>
        <begin position="46"/>
        <end position="72"/>
    </location>
</feature>
<sequence length="72" mass="8192">MDNDIDEAEMKKVLVVEIIIDGRMTNKEGAAALGLSERQVIRLKRNTNPEKEHKNLYTRIGENGHATPYPMK</sequence>